<reference evidence="3" key="1">
    <citation type="submission" date="2019-03" db="EMBL/GenBank/DDBJ databases">
        <title>Single cell metagenomics reveals metabolic interactions within the superorganism composed of flagellate Streblomastix strix and complex community of Bacteroidetes bacteria on its surface.</title>
        <authorList>
            <person name="Treitli S.C."/>
            <person name="Kolisko M."/>
            <person name="Husnik F."/>
            <person name="Keeling P."/>
            <person name="Hampl V."/>
        </authorList>
    </citation>
    <scope>NUCLEOTIDE SEQUENCE</scope>
    <source>
        <strain evidence="3">STM</strain>
    </source>
</reference>
<dbReference type="InterPro" id="IPR036938">
    <property type="entry name" value="PAP2/HPO_sf"/>
</dbReference>
<keyword evidence="1" id="KW-1133">Transmembrane helix</keyword>
<proteinExistence type="predicted"/>
<keyword evidence="1" id="KW-0812">Transmembrane</keyword>
<accession>A0A5J4PDI5</accession>
<evidence type="ECO:0000256" key="1">
    <source>
        <dbReference type="SAM" id="Phobius"/>
    </source>
</evidence>
<feature type="non-terminal residue" evidence="3">
    <location>
        <position position="1"/>
    </location>
</feature>
<evidence type="ECO:0000313" key="3">
    <source>
        <dbReference type="EMBL" id="KAA6307526.1"/>
    </source>
</evidence>
<dbReference type="InterPro" id="IPR000326">
    <property type="entry name" value="PAP2/HPO"/>
</dbReference>
<dbReference type="Gene3D" id="1.20.144.10">
    <property type="entry name" value="Phosphatidic acid phosphatase type 2/haloperoxidase"/>
    <property type="match status" value="1"/>
</dbReference>
<organism evidence="3">
    <name type="scientific">termite gut metagenome</name>
    <dbReference type="NCBI Taxonomy" id="433724"/>
    <lineage>
        <taxon>unclassified sequences</taxon>
        <taxon>metagenomes</taxon>
        <taxon>organismal metagenomes</taxon>
    </lineage>
</organism>
<feature type="domain" description="Phosphatidic acid phosphatase type 2/haloperoxidase" evidence="2">
    <location>
        <begin position="8"/>
        <end position="59"/>
    </location>
</feature>
<dbReference type="AlphaFoldDB" id="A0A5J4PDI5"/>
<dbReference type="EMBL" id="SNRY01009105">
    <property type="protein sequence ID" value="KAA6307526.1"/>
    <property type="molecule type" value="Genomic_DNA"/>
</dbReference>
<comment type="caution">
    <text evidence="3">The sequence shown here is derived from an EMBL/GenBank/DDBJ whole genome shotgun (WGS) entry which is preliminary data.</text>
</comment>
<gene>
    <name evidence="3" type="ORF">EZS27_040802</name>
</gene>
<keyword evidence="1" id="KW-0472">Membrane</keyword>
<feature type="transmembrane region" description="Helical" evidence="1">
    <location>
        <begin position="6"/>
        <end position="25"/>
    </location>
</feature>
<sequence>TFIALLFRYALLSWAIYIWATVMAYSRIYLGVHFISDIIPGILVGIAFGYLVHRLYKWAYKVMAERGFVSGVPVYTILQKRMIVGGILVTIMALMVVSLSGVLSGNHPVPYLLLSAILR</sequence>
<feature type="transmembrane region" description="Helical" evidence="1">
    <location>
        <begin position="32"/>
        <end position="52"/>
    </location>
</feature>
<protein>
    <recommendedName>
        <fullName evidence="2">Phosphatidic acid phosphatase type 2/haloperoxidase domain-containing protein</fullName>
    </recommendedName>
</protein>
<dbReference type="SUPFAM" id="SSF48317">
    <property type="entry name" value="Acid phosphatase/Vanadium-dependent haloperoxidase"/>
    <property type="match status" value="1"/>
</dbReference>
<dbReference type="Pfam" id="PF01569">
    <property type="entry name" value="PAP2"/>
    <property type="match status" value="1"/>
</dbReference>
<name>A0A5J4PDI5_9ZZZZ</name>
<evidence type="ECO:0000259" key="2">
    <source>
        <dbReference type="Pfam" id="PF01569"/>
    </source>
</evidence>
<feature type="transmembrane region" description="Helical" evidence="1">
    <location>
        <begin position="83"/>
        <end position="103"/>
    </location>
</feature>